<dbReference type="AlphaFoldDB" id="A0A4Q1AUN4"/>
<dbReference type="OrthoDB" id="5347834at2"/>
<accession>A0A4Q1AUN4</accession>
<comment type="caution">
    <text evidence="2">The sequence shown here is derived from an EMBL/GenBank/DDBJ whole genome shotgun (WGS) entry which is preliminary data.</text>
</comment>
<gene>
    <name evidence="2" type="ORF">CP965_06630</name>
</gene>
<organism evidence="2 3">
    <name type="scientific">Halarcobacter mediterraneus</name>
    <dbReference type="NCBI Taxonomy" id="2023153"/>
    <lineage>
        <taxon>Bacteria</taxon>
        <taxon>Pseudomonadati</taxon>
        <taxon>Campylobacterota</taxon>
        <taxon>Epsilonproteobacteria</taxon>
        <taxon>Campylobacterales</taxon>
        <taxon>Arcobacteraceae</taxon>
        <taxon>Halarcobacter</taxon>
    </lineage>
</organism>
<dbReference type="EMBL" id="NXIE01000002">
    <property type="protein sequence ID" value="RXK13473.1"/>
    <property type="molecule type" value="Genomic_DNA"/>
</dbReference>
<sequence>MISKFKEKTSGAINIAKEQYSKSFDFARIQNEKLKDKIDLKIQKKALLNLKAELALRQKSIEDYTDEELEILISNEKKKVIDSLKNKTLVAALAFLGLDFLI</sequence>
<keyword evidence="1" id="KW-0175">Coiled coil</keyword>
<evidence type="ECO:0000313" key="2">
    <source>
        <dbReference type="EMBL" id="RXK13473.1"/>
    </source>
</evidence>
<dbReference type="RefSeq" id="WP_129061295.1">
    <property type="nucleotide sequence ID" value="NZ_NXIE01000002.1"/>
</dbReference>
<proteinExistence type="predicted"/>
<dbReference type="Proteomes" id="UP000289718">
    <property type="component" value="Unassembled WGS sequence"/>
</dbReference>
<keyword evidence="3" id="KW-1185">Reference proteome</keyword>
<evidence type="ECO:0000313" key="3">
    <source>
        <dbReference type="Proteomes" id="UP000289718"/>
    </source>
</evidence>
<protein>
    <submittedName>
        <fullName evidence="2">Uncharacterized protein</fullName>
    </submittedName>
</protein>
<name>A0A4Q1AUN4_9BACT</name>
<evidence type="ECO:0000256" key="1">
    <source>
        <dbReference type="SAM" id="Coils"/>
    </source>
</evidence>
<reference evidence="2 3" key="1">
    <citation type="submission" date="2017-09" db="EMBL/GenBank/DDBJ databases">
        <title>Genomics of the genus Arcobacter.</title>
        <authorList>
            <person name="Perez-Cataluna A."/>
            <person name="Figueras M.J."/>
            <person name="Salas-Masso N."/>
        </authorList>
    </citation>
    <scope>NUCLEOTIDE SEQUENCE [LARGE SCALE GENOMIC DNA]</scope>
    <source>
        <strain evidence="2 3">F156-34</strain>
    </source>
</reference>
<feature type="coiled-coil region" evidence="1">
    <location>
        <begin position="17"/>
        <end position="67"/>
    </location>
</feature>